<organism evidence="4 5">
    <name type="scientific">Caenorhabditis tropicalis</name>
    <dbReference type="NCBI Taxonomy" id="1561998"/>
    <lineage>
        <taxon>Eukaryota</taxon>
        <taxon>Metazoa</taxon>
        <taxon>Ecdysozoa</taxon>
        <taxon>Nematoda</taxon>
        <taxon>Chromadorea</taxon>
        <taxon>Rhabditida</taxon>
        <taxon>Rhabditina</taxon>
        <taxon>Rhabditomorpha</taxon>
        <taxon>Rhabditoidea</taxon>
        <taxon>Rhabditidae</taxon>
        <taxon>Peloderinae</taxon>
        <taxon>Caenorhabditis</taxon>
    </lineage>
</organism>
<feature type="region of interest" description="Disordered" evidence="1">
    <location>
        <begin position="166"/>
        <end position="211"/>
    </location>
</feature>
<evidence type="ECO:0000256" key="2">
    <source>
        <dbReference type="SAM" id="SignalP"/>
    </source>
</evidence>
<feature type="signal peptide" evidence="2">
    <location>
        <begin position="1"/>
        <end position="21"/>
    </location>
</feature>
<evidence type="ECO:0000313" key="5">
    <source>
        <dbReference type="WBParaSite" id="Csp11.Scaffold630.g20592.t1"/>
    </source>
</evidence>
<feature type="chain" id="PRO_5009309559" evidence="2">
    <location>
        <begin position="22"/>
        <end position="211"/>
    </location>
</feature>
<evidence type="ECO:0000256" key="1">
    <source>
        <dbReference type="SAM" id="MobiDB-lite"/>
    </source>
</evidence>
<keyword evidence="2" id="KW-0732">Signal</keyword>
<dbReference type="Proteomes" id="UP000095282">
    <property type="component" value="Unplaced"/>
</dbReference>
<dbReference type="WBParaSite" id="Csp11.Scaffold630.g20592.t1">
    <property type="protein sequence ID" value="Csp11.Scaffold630.g20592.t1"/>
    <property type="gene ID" value="Csp11.Scaffold630.g20592"/>
</dbReference>
<keyword evidence="4" id="KW-1185">Reference proteome</keyword>
<proteinExistence type="predicted"/>
<sequence>MSQHLLPISIILVALMGVTIGGRHGGHGGPPRGGTPHGGPPHGGGPLEVAPFLRNVTTEGRKEFDSVLRNESLTIAEMETKLTALAEKYGVTAEYTEFEANRTARLTEIRKNVTDVIGNLSTVFSSISTIYENKNQTRQGQREAVEALRVQYPNEVDTIQFIREHVGGGRHGGHGPRGGPPRGGPRGGHGGPRGGPRGFRPRGSHERQESA</sequence>
<feature type="domain" description="SXP/RAL-2 family protein Ani s 5-like cation-binding" evidence="3">
    <location>
        <begin position="59"/>
        <end position="166"/>
    </location>
</feature>
<feature type="region of interest" description="Disordered" evidence="1">
    <location>
        <begin position="23"/>
        <end position="46"/>
    </location>
</feature>
<dbReference type="Pfam" id="PF02520">
    <property type="entry name" value="ANIS5_cation-bd"/>
    <property type="match status" value="1"/>
</dbReference>
<name>A0A1I7UYF5_9PELO</name>
<reference evidence="5" key="1">
    <citation type="submission" date="2016-11" db="UniProtKB">
        <authorList>
            <consortium name="WormBaseParasite"/>
        </authorList>
    </citation>
    <scope>IDENTIFICATION</scope>
</reference>
<accession>A0A1I7UYF5</accession>
<dbReference type="InterPro" id="IPR052823">
    <property type="entry name" value="SXP/RAL-2_related"/>
</dbReference>
<evidence type="ECO:0000259" key="3">
    <source>
        <dbReference type="Pfam" id="PF02520"/>
    </source>
</evidence>
<dbReference type="PANTHER" id="PTHR21593">
    <property type="entry name" value="PRION-LIKE- Q/N-RICH -DOMAIN-BEARING PROTEIN PROTEIN"/>
    <property type="match status" value="1"/>
</dbReference>
<feature type="compositionally biased region" description="Gly residues" evidence="1">
    <location>
        <begin position="184"/>
        <end position="197"/>
    </location>
</feature>
<dbReference type="InterPro" id="IPR003677">
    <property type="entry name" value="ANIS5_cation-bd"/>
</dbReference>
<evidence type="ECO:0000313" key="4">
    <source>
        <dbReference type="Proteomes" id="UP000095282"/>
    </source>
</evidence>
<protein>
    <submittedName>
        <fullName evidence="5">DUF148 domain-containing protein</fullName>
    </submittedName>
</protein>
<dbReference type="PANTHER" id="PTHR21593:SF22">
    <property type="entry name" value="PROTEIN CBG18492"/>
    <property type="match status" value="1"/>
</dbReference>
<dbReference type="STRING" id="1561998.A0A1I7UYF5"/>
<dbReference type="eggNOG" id="ENOG502TGTH">
    <property type="taxonomic scope" value="Eukaryota"/>
</dbReference>
<dbReference type="AlphaFoldDB" id="A0A1I7UYF5"/>